<protein>
    <submittedName>
        <fullName evidence="2">Uncharacterized protein</fullName>
    </submittedName>
</protein>
<feature type="non-terminal residue" evidence="2">
    <location>
        <position position="87"/>
    </location>
</feature>
<evidence type="ECO:0000313" key="3">
    <source>
        <dbReference type="Proteomes" id="UP000265520"/>
    </source>
</evidence>
<keyword evidence="3" id="KW-1185">Reference proteome</keyword>
<evidence type="ECO:0000256" key="1">
    <source>
        <dbReference type="SAM" id="MobiDB-lite"/>
    </source>
</evidence>
<comment type="caution">
    <text evidence="2">The sequence shown here is derived from an EMBL/GenBank/DDBJ whole genome shotgun (WGS) entry which is preliminary data.</text>
</comment>
<dbReference type="Proteomes" id="UP000265520">
    <property type="component" value="Unassembled WGS sequence"/>
</dbReference>
<proteinExistence type="predicted"/>
<dbReference type="AlphaFoldDB" id="A0A392TMP9"/>
<evidence type="ECO:0000313" key="2">
    <source>
        <dbReference type="EMBL" id="MCI62198.1"/>
    </source>
</evidence>
<sequence>RKFIQQGQQQRNLALSGPLQFYLSPLQGKVVPDYPGDERLYPIKALPMSQFTGYSKKTAPTPMAEEHDDGGESADEMNQFEDGTHPQ</sequence>
<accession>A0A392TMP9</accession>
<feature type="compositionally biased region" description="Acidic residues" evidence="1">
    <location>
        <begin position="66"/>
        <end position="79"/>
    </location>
</feature>
<dbReference type="EMBL" id="LXQA010614837">
    <property type="protein sequence ID" value="MCI62198.1"/>
    <property type="molecule type" value="Genomic_DNA"/>
</dbReference>
<reference evidence="2 3" key="1">
    <citation type="journal article" date="2018" name="Front. Plant Sci.">
        <title>Red Clover (Trifolium pratense) and Zigzag Clover (T. medium) - A Picture of Genomic Similarities and Differences.</title>
        <authorList>
            <person name="Dluhosova J."/>
            <person name="Istvanek J."/>
            <person name="Nedelnik J."/>
            <person name="Repkova J."/>
        </authorList>
    </citation>
    <scope>NUCLEOTIDE SEQUENCE [LARGE SCALE GENOMIC DNA]</scope>
    <source>
        <strain evidence="3">cv. 10/8</strain>
        <tissue evidence="2">Leaf</tissue>
    </source>
</reference>
<feature type="region of interest" description="Disordered" evidence="1">
    <location>
        <begin position="52"/>
        <end position="87"/>
    </location>
</feature>
<name>A0A392TMP9_9FABA</name>
<organism evidence="2 3">
    <name type="scientific">Trifolium medium</name>
    <dbReference type="NCBI Taxonomy" id="97028"/>
    <lineage>
        <taxon>Eukaryota</taxon>
        <taxon>Viridiplantae</taxon>
        <taxon>Streptophyta</taxon>
        <taxon>Embryophyta</taxon>
        <taxon>Tracheophyta</taxon>
        <taxon>Spermatophyta</taxon>
        <taxon>Magnoliopsida</taxon>
        <taxon>eudicotyledons</taxon>
        <taxon>Gunneridae</taxon>
        <taxon>Pentapetalae</taxon>
        <taxon>rosids</taxon>
        <taxon>fabids</taxon>
        <taxon>Fabales</taxon>
        <taxon>Fabaceae</taxon>
        <taxon>Papilionoideae</taxon>
        <taxon>50 kb inversion clade</taxon>
        <taxon>NPAAA clade</taxon>
        <taxon>Hologalegina</taxon>
        <taxon>IRL clade</taxon>
        <taxon>Trifolieae</taxon>
        <taxon>Trifolium</taxon>
    </lineage>
</organism>
<feature type="non-terminal residue" evidence="2">
    <location>
        <position position="1"/>
    </location>
</feature>